<dbReference type="GeneID" id="69804772"/>
<dbReference type="RefSeq" id="WP_010353395.1">
    <property type="nucleotide sequence ID" value="NZ_JAGJBY010000001.1"/>
</dbReference>
<dbReference type="AlphaFoldDB" id="A0AAP6BKZ2"/>
<organism evidence="1 2">
    <name type="scientific">Streptomyces acidiscabies</name>
    <dbReference type="NCBI Taxonomy" id="42234"/>
    <lineage>
        <taxon>Bacteria</taxon>
        <taxon>Bacillati</taxon>
        <taxon>Actinomycetota</taxon>
        <taxon>Actinomycetes</taxon>
        <taxon>Kitasatosporales</taxon>
        <taxon>Streptomycetaceae</taxon>
        <taxon>Streptomyces</taxon>
    </lineage>
</organism>
<accession>A0AAP6BKZ2</accession>
<dbReference type="Proteomes" id="UP001282288">
    <property type="component" value="Unassembled WGS sequence"/>
</dbReference>
<evidence type="ECO:0000313" key="1">
    <source>
        <dbReference type="EMBL" id="MDX2966631.1"/>
    </source>
</evidence>
<protein>
    <submittedName>
        <fullName evidence="1">Uncharacterized protein</fullName>
    </submittedName>
</protein>
<reference evidence="1" key="1">
    <citation type="journal article" date="2023" name="Microb. Genom.">
        <title>Mesoterricola silvestris gen. nov., sp. nov., Mesoterricola sediminis sp. nov., Geothrix oryzae sp. nov., Geothrix edaphica sp. nov., Geothrix rubra sp. nov., and Geothrix limicola sp. nov., six novel members of Acidobacteriota isolated from soils.</title>
        <authorList>
            <person name="Weisberg A.J."/>
            <person name="Pearce E."/>
            <person name="Kramer C.G."/>
            <person name="Chang J.H."/>
            <person name="Clarke C.R."/>
        </authorList>
    </citation>
    <scope>NUCLEOTIDE SEQUENCE</scope>
    <source>
        <strain evidence="1">NRRL_B-16521</strain>
    </source>
</reference>
<name>A0AAP6BKZ2_9ACTN</name>
<sequence>MDPKCPGCPTGRRHRNHYLCLACWRTLPASTRGRLSRRDARAMLRLRQLHAELTAGTPLAVIRVVP</sequence>
<dbReference type="EMBL" id="JARAWC010000063">
    <property type="protein sequence ID" value="MDX2966631.1"/>
    <property type="molecule type" value="Genomic_DNA"/>
</dbReference>
<gene>
    <name evidence="1" type="ORF">PV399_44065</name>
</gene>
<comment type="caution">
    <text evidence="1">The sequence shown here is derived from an EMBL/GenBank/DDBJ whole genome shotgun (WGS) entry which is preliminary data.</text>
</comment>
<evidence type="ECO:0000313" key="2">
    <source>
        <dbReference type="Proteomes" id="UP001282288"/>
    </source>
</evidence>
<proteinExistence type="predicted"/>